<sequence length="258" mass="28378">MRDRGSIGEQWWSRRFIEPLERTGDSGRLSRGRTYARSGAVGPLEVSAGIVTAPVTGSEPDPYMVTVIFQRFSDPLWRGICAELAQQARFRSALLAGEMPAEAEERFAELGAPLFPEHFDDLQVDCTCPDWGFPCKHVAAVLYTLADAFDDDPFLVLQWLGRDRQALLAEIREHVPDDAAGPGDDSGTGDEPPERGLSVSLAPLTARVHDFWSAPAPPAFTPPRAANPLTHLDTDTPGLRTALETLYEQLDEDPRELP</sequence>
<evidence type="ECO:0000313" key="4">
    <source>
        <dbReference type="EMBL" id="TQN32578.1"/>
    </source>
</evidence>
<feature type="domain" description="SWIM-type" evidence="3">
    <location>
        <begin position="115"/>
        <end position="146"/>
    </location>
</feature>
<dbReference type="PANTHER" id="PTHR38133:SF1">
    <property type="entry name" value="SLR1429 PROTEIN"/>
    <property type="match status" value="1"/>
</dbReference>
<evidence type="ECO:0000313" key="5">
    <source>
        <dbReference type="Proteomes" id="UP000317422"/>
    </source>
</evidence>
<dbReference type="PANTHER" id="PTHR38133">
    <property type="entry name" value="SLR1429 PROTEIN"/>
    <property type="match status" value="1"/>
</dbReference>
<dbReference type="Pfam" id="PF04434">
    <property type="entry name" value="SWIM"/>
    <property type="match status" value="1"/>
</dbReference>
<dbReference type="GO" id="GO:0008270">
    <property type="term" value="F:zinc ion binding"/>
    <property type="evidence" value="ECO:0007669"/>
    <property type="project" value="UniProtKB-KW"/>
</dbReference>
<dbReference type="PROSITE" id="PS50966">
    <property type="entry name" value="ZF_SWIM"/>
    <property type="match status" value="1"/>
</dbReference>
<evidence type="ECO:0000259" key="3">
    <source>
        <dbReference type="PROSITE" id="PS50966"/>
    </source>
</evidence>
<keyword evidence="5" id="KW-1185">Reference proteome</keyword>
<dbReference type="RefSeq" id="WP_141924052.1">
    <property type="nucleotide sequence ID" value="NZ_VFQC01000001.1"/>
</dbReference>
<name>A0A543NL62_9ACTN</name>
<comment type="caution">
    <text evidence="4">The sequence shown here is derived from an EMBL/GenBank/DDBJ whole genome shotgun (WGS) entry which is preliminary data.</text>
</comment>
<organism evidence="4 5">
    <name type="scientific">Haloactinospora alba</name>
    <dbReference type="NCBI Taxonomy" id="405555"/>
    <lineage>
        <taxon>Bacteria</taxon>
        <taxon>Bacillati</taxon>
        <taxon>Actinomycetota</taxon>
        <taxon>Actinomycetes</taxon>
        <taxon>Streptosporangiales</taxon>
        <taxon>Nocardiopsidaceae</taxon>
        <taxon>Haloactinospora</taxon>
    </lineage>
</organism>
<dbReference type="OrthoDB" id="188274at2"/>
<protein>
    <submittedName>
        <fullName evidence="4">Putative Zn finger protein</fullName>
    </submittedName>
</protein>
<accession>A0A543NL62</accession>
<dbReference type="EMBL" id="VFQC01000001">
    <property type="protein sequence ID" value="TQN32578.1"/>
    <property type="molecule type" value="Genomic_DNA"/>
</dbReference>
<reference evidence="4 5" key="1">
    <citation type="submission" date="2019-06" db="EMBL/GenBank/DDBJ databases">
        <title>Sequencing the genomes of 1000 actinobacteria strains.</title>
        <authorList>
            <person name="Klenk H.-P."/>
        </authorList>
    </citation>
    <scope>NUCLEOTIDE SEQUENCE [LARGE SCALE GENOMIC DNA]</scope>
    <source>
        <strain evidence="4 5">DSM 45015</strain>
    </source>
</reference>
<evidence type="ECO:0000256" key="1">
    <source>
        <dbReference type="PROSITE-ProRule" id="PRU00325"/>
    </source>
</evidence>
<evidence type="ECO:0000256" key="2">
    <source>
        <dbReference type="SAM" id="MobiDB-lite"/>
    </source>
</evidence>
<keyword evidence="1" id="KW-0862">Zinc</keyword>
<gene>
    <name evidence="4" type="ORF">FHX37_2553</name>
</gene>
<dbReference type="InterPro" id="IPR007527">
    <property type="entry name" value="Znf_SWIM"/>
</dbReference>
<feature type="region of interest" description="Disordered" evidence="2">
    <location>
        <begin position="174"/>
        <end position="197"/>
    </location>
</feature>
<feature type="region of interest" description="Disordered" evidence="2">
    <location>
        <begin position="213"/>
        <end position="242"/>
    </location>
</feature>
<proteinExistence type="predicted"/>
<keyword evidence="1" id="KW-0863">Zinc-finger</keyword>
<keyword evidence="1" id="KW-0479">Metal-binding</keyword>
<dbReference type="AlphaFoldDB" id="A0A543NL62"/>
<dbReference type="Proteomes" id="UP000317422">
    <property type="component" value="Unassembled WGS sequence"/>
</dbReference>